<protein>
    <submittedName>
        <fullName evidence="1">Uncharacterized protein</fullName>
    </submittedName>
</protein>
<reference evidence="1" key="1">
    <citation type="thesis" date="2020" institute="ProQuest LLC" country="789 East Eisenhower Parkway, Ann Arbor, MI, USA">
        <title>Comparative Genomics and Chromosome Evolution.</title>
        <authorList>
            <person name="Mudd A.B."/>
        </authorList>
    </citation>
    <scope>NUCLEOTIDE SEQUENCE</scope>
    <source>
        <strain evidence="1">237g6f4</strain>
        <tissue evidence="1">Blood</tissue>
    </source>
</reference>
<dbReference type="AlphaFoldDB" id="A0AAV7BCL3"/>
<comment type="caution">
    <text evidence="1">The sequence shown here is derived from an EMBL/GenBank/DDBJ whole genome shotgun (WGS) entry which is preliminary data.</text>
</comment>
<sequence length="93" mass="10096">MTTANNGGVAAIFTAHSNDSPSPLVYGDIWEEAEAIGAEKEPLRQQASPEWKIKNLDITYLAALLPTGLCKTQLNLSPLNSALQYIKQKILQA</sequence>
<name>A0AAV7BCL3_ENGPU</name>
<dbReference type="EMBL" id="WNYA01000005">
    <property type="protein sequence ID" value="KAG8570270.1"/>
    <property type="molecule type" value="Genomic_DNA"/>
</dbReference>
<gene>
    <name evidence="1" type="ORF">GDO81_011181</name>
</gene>
<dbReference type="Proteomes" id="UP000824782">
    <property type="component" value="Unassembled WGS sequence"/>
</dbReference>
<keyword evidence="2" id="KW-1185">Reference proteome</keyword>
<organism evidence="1 2">
    <name type="scientific">Engystomops pustulosus</name>
    <name type="common">Tungara frog</name>
    <name type="synonym">Physalaemus pustulosus</name>
    <dbReference type="NCBI Taxonomy" id="76066"/>
    <lineage>
        <taxon>Eukaryota</taxon>
        <taxon>Metazoa</taxon>
        <taxon>Chordata</taxon>
        <taxon>Craniata</taxon>
        <taxon>Vertebrata</taxon>
        <taxon>Euteleostomi</taxon>
        <taxon>Amphibia</taxon>
        <taxon>Batrachia</taxon>
        <taxon>Anura</taxon>
        <taxon>Neobatrachia</taxon>
        <taxon>Hyloidea</taxon>
        <taxon>Leptodactylidae</taxon>
        <taxon>Leiuperinae</taxon>
        <taxon>Engystomops</taxon>
    </lineage>
</organism>
<proteinExistence type="predicted"/>
<accession>A0AAV7BCL3</accession>
<evidence type="ECO:0000313" key="1">
    <source>
        <dbReference type="EMBL" id="KAG8570270.1"/>
    </source>
</evidence>
<evidence type="ECO:0000313" key="2">
    <source>
        <dbReference type="Proteomes" id="UP000824782"/>
    </source>
</evidence>